<gene>
    <name evidence="8" type="ORF">ACFSSA_05865</name>
</gene>
<evidence type="ECO:0000256" key="5">
    <source>
        <dbReference type="ARBA" id="ARBA00023136"/>
    </source>
</evidence>
<comment type="subcellular location">
    <subcellularLocation>
        <location evidence="1">Cell inner membrane</location>
    </subcellularLocation>
</comment>
<dbReference type="InterPro" id="IPR004960">
    <property type="entry name" value="LipA_acyltrans"/>
</dbReference>
<sequence length="319" mass="36278">MTVDKSSETDTNQEADVSRFGLFGDFPTRVMFTALRLTPKMPYFLEAGLLYLCAFVIFLLARQQRSAIRGNLRVIHPDLSLAEGYVGAFRVFVNFGWTCIDGMRTRLGQKVVSWEIDNLAVFEQLRETQGAALILTTHTGNYDLAAALFSPKFGRDLHTVRAPEKSPYLQEIRRRDLAKDTSRYEHFKVHYNASESMLGIELARLLMEGELVAIQSDRVIAQVSGLEVPLKGRKEKFRIPRGPMTLATISKCPCFPLHVVRAAHRHYRIVFQAPLEVLPGKVGARVREMDYAEAWAACLMPFLEKHSSEWFVFENAFTE</sequence>
<evidence type="ECO:0000256" key="4">
    <source>
        <dbReference type="ARBA" id="ARBA00022679"/>
    </source>
</evidence>
<name>A0ABW5D578_9BACT</name>
<evidence type="ECO:0000313" key="9">
    <source>
        <dbReference type="Proteomes" id="UP001597375"/>
    </source>
</evidence>
<dbReference type="PANTHER" id="PTHR30606:SF10">
    <property type="entry name" value="PHOSPHATIDYLINOSITOL MANNOSIDE ACYLTRANSFERASE"/>
    <property type="match status" value="1"/>
</dbReference>
<reference evidence="9" key="1">
    <citation type="journal article" date="2019" name="Int. J. Syst. Evol. Microbiol.">
        <title>The Global Catalogue of Microorganisms (GCM) 10K type strain sequencing project: providing services to taxonomists for standard genome sequencing and annotation.</title>
        <authorList>
            <consortium name="The Broad Institute Genomics Platform"/>
            <consortium name="The Broad Institute Genome Sequencing Center for Infectious Disease"/>
            <person name="Wu L."/>
            <person name="Ma J."/>
        </authorList>
    </citation>
    <scope>NUCLEOTIDE SEQUENCE [LARGE SCALE GENOMIC DNA]</scope>
    <source>
        <strain evidence="9">CGMCC 4.7106</strain>
    </source>
</reference>
<keyword evidence="7" id="KW-1133">Transmembrane helix</keyword>
<dbReference type="EMBL" id="JBHUIT010000003">
    <property type="protein sequence ID" value="MFD2256192.1"/>
    <property type="molecule type" value="Genomic_DNA"/>
</dbReference>
<dbReference type="Proteomes" id="UP001597375">
    <property type="component" value="Unassembled WGS sequence"/>
</dbReference>
<accession>A0ABW5D578</accession>
<feature type="transmembrane region" description="Helical" evidence="7">
    <location>
        <begin position="41"/>
        <end position="61"/>
    </location>
</feature>
<evidence type="ECO:0000256" key="7">
    <source>
        <dbReference type="SAM" id="Phobius"/>
    </source>
</evidence>
<dbReference type="RefSeq" id="WP_386819205.1">
    <property type="nucleotide sequence ID" value="NZ_JBHUIT010000003.1"/>
</dbReference>
<keyword evidence="6" id="KW-0012">Acyltransferase</keyword>
<dbReference type="Pfam" id="PF03279">
    <property type="entry name" value="Lip_A_acyltrans"/>
    <property type="match status" value="1"/>
</dbReference>
<keyword evidence="5 7" id="KW-0472">Membrane</keyword>
<evidence type="ECO:0000313" key="8">
    <source>
        <dbReference type="EMBL" id="MFD2256192.1"/>
    </source>
</evidence>
<organism evidence="8 9">
    <name type="scientific">Luteolibacter algae</name>
    <dbReference type="NCBI Taxonomy" id="454151"/>
    <lineage>
        <taxon>Bacteria</taxon>
        <taxon>Pseudomonadati</taxon>
        <taxon>Verrucomicrobiota</taxon>
        <taxon>Verrucomicrobiia</taxon>
        <taxon>Verrucomicrobiales</taxon>
        <taxon>Verrucomicrobiaceae</taxon>
        <taxon>Luteolibacter</taxon>
    </lineage>
</organism>
<protein>
    <recommendedName>
        <fullName evidence="10">Lipid A biosynthesis acyltransferase</fullName>
    </recommendedName>
</protein>
<keyword evidence="4" id="KW-0808">Transferase</keyword>
<evidence type="ECO:0000256" key="1">
    <source>
        <dbReference type="ARBA" id="ARBA00004533"/>
    </source>
</evidence>
<evidence type="ECO:0000256" key="3">
    <source>
        <dbReference type="ARBA" id="ARBA00022519"/>
    </source>
</evidence>
<evidence type="ECO:0008006" key="10">
    <source>
        <dbReference type="Google" id="ProtNLM"/>
    </source>
</evidence>
<keyword evidence="9" id="KW-1185">Reference proteome</keyword>
<keyword evidence="7" id="KW-0812">Transmembrane</keyword>
<proteinExistence type="predicted"/>
<evidence type="ECO:0000256" key="2">
    <source>
        <dbReference type="ARBA" id="ARBA00022475"/>
    </source>
</evidence>
<evidence type="ECO:0000256" key="6">
    <source>
        <dbReference type="ARBA" id="ARBA00023315"/>
    </source>
</evidence>
<dbReference type="PANTHER" id="PTHR30606">
    <property type="entry name" value="LIPID A BIOSYNTHESIS LAUROYL ACYLTRANSFERASE"/>
    <property type="match status" value="1"/>
</dbReference>
<comment type="caution">
    <text evidence="8">The sequence shown here is derived from an EMBL/GenBank/DDBJ whole genome shotgun (WGS) entry which is preliminary data.</text>
</comment>
<keyword evidence="2" id="KW-1003">Cell membrane</keyword>
<keyword evidence="3" id="KW-0997">Cell inner membrane</keyword>